<organism evidence="4 5">
    <name type="scientific">Meridianimaribacter flavus</name>
    <dbReference type="NCBI Taxonomy" id="571115"/>
    <lineage>
        <taxon>Bacteria</taxon>
        <taxon>Pseudomonadati</taxon>
        <taxon>Bacteroidota</taxon>
        <taxon>Flavobacteriia</taxon>
        <taxon>Flavobacteriales</taxon>
        <taxon>Flavobacteriaceae</taxon>
        <taxon>Meridianimaribacter</taxon>
    </lineage>
</organism>
<name>A0ABY2G865_9FLAO</name>
<evidence type="ECO:0000259" key="3">
    <source>
        <dbReference type="Pfam" id="PF03629"/>
    </source>
</evidence>
<reference evidence="4 5" key="1">
    <citation type="submission" date="2019-03" db="EMBL/GenBank/DDBJ databases">
        <title>Genomic Encyclopedia of Type Strains, Phase III (KMG-III): the genomes of soil and plant-associated and newly described type strains.</title>
        <authorList>
            <person name="Whitman W."/>
        </authorList>
    </citation>
    <scope>NUCLEOTIDE SEQUENCE [LARGE SCALE GENOMIC DNA]</scope>
    <source>
        <strain evidence="4 5">CGMCC 1.10957</strain>
    </source>
</reference>
<dbReference type="InterPro" id="IPR005181">
    <property type="entry name" value="SASA"/>
</dbReference>
<keyword evidence="5" id="KW-1185">Reference proteome</keyword>
<gene>
    <name evidence="4" type="ORF">A8975_0586</name>
</gene>
<feature type="signal peptide" evidence="2">
    <location>
        <begin position="1"/>
        <end position="23"/>
    </location>
</feature>
<dbReference type="PANTHER" id="PTHR22901:SF0">
    <property type="entry name" value="SIALATE O-ACETYLESTERASE"/>
    <property type="match status" value="1"/>
</dbReference>
<feature type="chain" id="PRO_5045935282" evidence="2">
    <location>
        <begin position="24"/>
        <end position="461"/>
    </location>
</feature>
<evidence type="ECO:0000256" key="2">
    <source>
        <dbReference type="SAM" id="SignalP"/>
    </source>
</evidence>
<dbReference type="InterPro" id="IPR036514">
    <property type="entry name" value="SGNH_hydro_sf"/>
</dbReference>
<accession>A0ABY2G865</accession>
<feature type="domain" description="Sialate O-acetylesterase" evidence="3">
    <location>
        <begin position="108"/>
        <end position="350"/>
    </location>
</feature>
<dbReference type="PANTHER" id="PTHR22901">
    <property type="entry name" value="SIALATE O-ACETYLESTERASE"/>
    <property type="match status" value="1"/>
</dbReference>
<keyword evidence="2" id="KW-0732">Signal</keyword>
<dbReference type="Pfam" id="PF03629">
    <property type="entry name" value="SASA"/>
    <property type="match status" value="1"/>
</dbReference>
<comment type="caution">
    <text evidence="4">The sequence shown here is derived from an EMBL/GenBank/DDBJ whole genome shotgun (WGS) entry which is preliminary data.</text>
</comment>
<sequence length="461" mass="52208">MKIYNKYILCCIGSLSFIMSSFANVTIPSFFSDHMVLQQQDNVKIWGWSNPHEPITVTTSWSNDTITTKGTNYAKWEAVLKTPKAGGPYTITIKGYNEIKLNNVLIGEVWVCSGQSNMEWTASAGIDDAETAIAAANFPNIRLFTVSKHSSETPQDNLDGQWQTCSPETMQYFSAVAYFFGKKLYQELDIPIGLINSSWGGSYAETWMPESVFKTNDELKKASEKINPVEWAPYEPGRIYNAMIHPLTKLNISGVIWYQGENNTANSKFYHLIFSELIKSWRQAFNKEMPFYFAQIAPFSYHEFAGVEVRDAQRRTLELPNTAMVVTSDIGDLKDIHPRNKKDVGLRFAQLALKKHYYTIETVVESPLYASAEVKNNKLLVTFNHADGLYATSKTSQFEVAGADEVFHSAKFKIKGNQIEVFSKQVKEPMYVRYAWGNTIEANIFNKVGLPMSSFTTQLIK</sequence>
<dbReference type="SUPFAM" id="SSF52266">
    <property type="entry name" value="SGNH hydrolase"/>
    <property type="match status" value="1"/>
</dbReference>
<dbReference type="RefSeq" id="WP_134198608.1">
    <property type="nucleotide sequence ID" value="NZ_SOQZ01000001.1"/>
</dbReference>
<evidence type="ECO:0000256" key="1">
    <source>
        <dbReference type="ARBA" id="ARBA00022801"/>
    </source>
</evidence>
<dbReference type="Gene3D" id="3.40.50.1110">
    <property type="entry name" value="SGNH hydrolase"/>
    <property type="match status" value="1"/>
</dbReference>
<protein>
    <submittedName>
        <fullName evidence="4">Sialate O-acetylesterase</fullName>
    </submittedName>
</protein>
<dbReference type="InterPro" id="IPR039329">
    <property type="entry name" value="SIAE"/>
</dbReference>
<dbReference type="EMBL" id="SOQZ01000001">
    <property type="protein sequence ID" value="TDY13986.1"/>
    <property type="molecule type" value="Genomic_DNA"/>
</dbReference>
<dbReference type="Proteomes" id="UP000294930">
    <property type="component" value="Unassembled WGS sequence"/>
</dbReference>
<evidence type="ECO:0000313" key="4">
    <source>
        <dbReference type="EMBL" id="TDY13986.1"/>
    </source>
</evidence>
<evidence type="ECO:0000313" key="5">
    <source>
        <dbReference type="Proteomes" id="UP000294930"/>
    </source>
</evidence>
<keyword evidence="1" id="KW-0378">Hydrolase</keyword>
<proteinExistence type="predicted"/>